<dbReference type="Pfam" id="PF00291">
    <property type="entry name" value="PALP"/>
    <property type="match status" value="1"/>
</dbReference>
<dbReference type="SUPFAM" id="SSF53686">
    <property type="entry name" value="Tryptophan synthase beta subunit-like PLP-dependent enzymes"/>
    <property type="match status" value="1"/>
</dbReference>
<dbReference type="InterPro" id="IPR050214">
    <property type="entry name" value="Cys_Synth/Cystath_Beta-Synth"/>
</dbReference>
<dbReference type="CDD" id="cd01561">
    <property type="entry name" value="CBS_like"/>
    <property type="match status" value="1"/>
</dbReference>
<feature type="domain" description="Tryptophan synthase beta chain-like PALP" evidence="1">
    <location>
        <begin position="2"/>
        <end position="254"/>
    </location>
</feature>
<dbReference type="InterPro" id="IPR001926">
    <property type="entry name" value="TrpB-like_PALP"/>
</dbReference>
<proteinExistence type="predicted"/>
<organism evidence="2 3">
    <name type="scientific">Pyrococcus furiosus (strain ATCC 43587 / DSM 3638 / JCM 8422 / Vc1)</name>
    <dbReference type="NCBI Taxonomy" id="186497"/>
    <lineage>
        <taxon>Archaea</taxon>
        <taxon>Methanobacteriati</taxon>
        <taxon>Methanobacteriota</taxon>
        <taxon>Thermococci</taxon>
        <taxon>Thermococcales</taxon>
        <taxon>Thermococcaceae</taxon>
        <taxon>Pyrococcus</taxon>
    </lineage>
</organism>
<accession>A0A5C0XQA3</accession>
<dbReference type="EMBL" id="CP023154">
    <property type="protein sequence ID" value="QEK79456.1"/>
    <property type="molecule type" value="Genomic_DNA"/>
</dbReference>
<dbReference type="RefSeq" id="WP_011012998.1">
    <property type="nucleotide sequence ID" value="NC_003413.1"/>
</dbReference>
<dbReference type="AlphaFoldDB" id="A0A5C0XQA3"/>
<evidence type="ECO:0000313" key="2">
    <source>
        <dbReference type="EMBL" id="QEK79456.1"/>
    </source>
</evidence>
<evidence type="ECO:0000313" key="3">
    <source>
        <dbReference type="Proteomes" id="UP000324354"/>
    </source>
</evidence>
<sequence length="284" mass="31584">MFFAKLEFFNPFSRSIKDRPVYNMIMKAIESGEIDGTDTLYEATSGNVGIALAALSAVLGLKFRAYVPKPTPKITEILIKMFGAEVIRTKFETIDPEFINFVKEEAKKDKAVNLNQFENDANFEAHYYGTAKELDEQLKSIKKKPEVIIAGVGTSGHIAALSKYFKEKYGTKIIGVVPAEGEKIPGIKRIETKPKWFFQVKVDKVVEITTREAVEGALRVARTDGLIIGLSSGAVVKAYEKINPKGTTVLIFPDDGFKYVEIFQAFLQEAQDTTSSQTARHQSP</sequence>
<dbReference type="InterPro" id="IPR036052">
    <property type="entry name" value="TrpB-like_PALP_sf"/>
</dbReference>
<name>A0A5C0XQA3_PYRFU</name>
<gene>
    <name evidence="2" type="ORF">PFDSM3638_09345</name>
</gene>
<dbReference type="Gene3D" id="3.40.50.1100">
    <property type="match status" value="2"/>
</dbReference>
<reference evidence="2 3" key="1">
    <citation type="submission" date="2017-08" db="EMBL/GenBank/DDBJ databases">
        <title>Resequencing and Reannotation of the genome of Pyrococcus furiosus type strain DSM3638.</title>
        <authorList>
            <person name="Reichelt R.M."/>
            <person name="Bunk B."/>
        </authorList>
    </citation>
    <scope>NUCLEOTIDE SEQUENCE [LARGE SCALE GENOMIC DNA]</scope>
    <source>
        <strain evidence="2 3">DSM 3638</strain>
    </source>
</reference>
<dbReference type="OrthoDB" id="10138at2157"/>
<evidence type="ECO:0000259" key="1">
    <source>
        <dbReference type="Pfam" id="PF00291"/>
    </source>
</evidence>
<dbReference type="Proteomes" id="UP000324354">
    <property type="component" value="Chromosome"/>
</dbReference>
<dbReference type="GeneID" id="13301322"/>
<dbReference type="GeneID" id="41713678"/>
<dbReference type="PANTHER" id="PTHR10314">
    <property type="entry name" value="CYSTATHIONINE BETA-SYNTHASE"/>
    <property type="match status" value="1"/>
</dbReference>
<protein>
    <submittedName>
        <fullName evidence="2">Cysteine synthase</fullName>
    </submittedName>
</protein>